<feature type="compositionally biased region" description="Basic and acidic residues" evidence="1">
    <location>
        <begin position="396"/>
        <end position="411"/>
    </location>
</feature>
<evidence type="ECO:0000313" key="3">
    <source>
        <dbReference type="EMBL" id="MBK1656806.1"/>
    </source>
</evidence>
<feature type="domain" description="eCIS core" evidence="2">
    <location>
        <begin position="209"/>
        <end position="281"/>
    </location>
</feature>
<feature type="region of interest" description="Disordered" evidence="1">
    <location>
        <begin position="396"/>
        <end position="420"/>
    </location>
</feature>
<accession>A0ABS1CR98</accession>
<reference evidence="3 4" key="1">
    <citation type="journal article" date="2020" name="Microorganisms">
        <title>Osmotic Adaptation and Compatible Solute Biosynthesis of Phototrophic Bacteria as Revealed from Genome Analyses.</title>
        <authorList>
            <person name="Imhoff J.F."/>
            <person name="Rahn T."/>
            <person name="Kunzel S."/>
            <person name="Keller A."/>
            <person name="Neulinger S.C."/>
        </authorList>
    </citation>
    <scope>NUCLEOTIDE SEQUENCE [LARGE SCALE GENOMIC DNA]</scope>
    <source>
        <strain evidence="3 4">DSM 15382</strain>
    </source>
</reference>
<feature type="compositionally biased region" description="Pro residues" evidence="1">
    <location>
        <begin position="293"/>
        <end position="305"/>
    </location>
</feature>
<dbReference type="Proteomes" id="UP000697995">
    <property type="component" value="Unassembled WGS sequence"/>
</dbReference>
<feature type="compositionally biased region" description="Basic and acidic residues" evidence="1">
    <location>
        <begin position="105"/>
        <end position="121"/>
    </location>
</feature>
<dbReference type="Pfam" id="PF13699">
    <property type="entry name" value="eCIS_core"/>
    <property type="match status" value="1"/>
</dbReference>
<name>A0ABS1CR98_9PROT</name>
<proteinExistence type="predicted"/>
<feature type="compositionally biased region" description="Low complexity" evidence="1">
    <location>
        <begin position="1"/>
        <end position="15"/>
    </location>
</feature>
<evidence type="ECO:0000256" key="1">
    <source>
        <dbReference type="SAM" id="MobiDB-lite"/>
    </source>
</evidence>
<protein>
    <recommendedName>
        <fullName evidence="2">eCIS core domain-containing protein</fullName>
    </recommendedName>
</protein>
<sequence>MKRAAAQAGAVPAYARGGLTIGAPHSPQEREAEAVGRAVKSGAPAPGIGGAAPPVQRAPKEDQRDQAKPVARAAMPATGAERQAPVRRAEKIKPTEPPVQLAAKPEAREPVRRAPAPEKQARVLKAAAPLKQEMPVQKAPAPEKQAPVLKAAAHQKQDMPVRKAPAERHGAPDPEPEVARAAVAGGGEGAAGGDAAQAMAAARAGEAQPLPPATRAVLEGSLAADLSAVRLHAGPAAQQAAALLQARAMTQGSDIFLGHGESAGDLELMGHEVAHVLQQGGDAAPQVQRAPLPGAPAAPAAPAPPDAASDPSQGLFVNGKLGRLKMKSKTEVESVELAEIEMFGFKATLNSAPLTLKPETRKQTEARHAANKIDTQSELWEKALAANGKAIQDAIRKKGDDAQQTVRRDPDNPATDETSNPRVFFFSVKGAKGQFHLVGTDAEIAQRALRPWWNAAGALTLMEVDHKKELQLGGDHGPANFWLLDRTANGESGRGIDREVRARVNALRDSAQAAFGKAYTVPGYNKLRYNDAAPITVAKVTPKGTPSAGPFTWELGPVGQAEPIKSLEPLPQSEIEKLGGKAGQLSLFTNRLGGSQLSLPYDKAKGAVTQLDALSLAGFQATSLTYASPGGGEFKGRILPRKGSAVTPKELTIPVAPMPGLRNAAVLDTKRIPAIQTEVPGASPFTLTTIEFRAAALYARGEIKPTLPLLANTMLAAEFDGGELRLEAELSPGELSIPGPVRITNSSLAIIAGTDGIGARGSLALEIDRVGRGVLEASAGTVGVALSGSFEFDTSLFSQASLKAWYKAGEFGADGTLSIAEGKIKGIKAATIKAHYDKDRLSAEGEVTPSIPAVKDGKLKVEHAAETGLSIAGDLTLGTIPGFSGGTLKAALAQKGEAWSVKAAGSLTPAIPGIAGEVAAQYEDGGFLARGTLGFAKGMLSGTATIGASNQAVGPDGVPAGPPTDRLTLFGGGSATLRLAPWLQATAGLTFHPDGQVAVDGSIGLPAAIDLFEAKRLDKDLFKIGLDIPILGFAVAGQRVGIFANITGGAQVGAGIGPGQLTDLSLSVHYNPAREEETEVKGTAHLTVPADAGLRVFVRAGIGAGLPLISVQGGLEAGGRLGLEGALRAGVDIDWRPGKGLAIEAAAELFAEPKLRFDLSGFALVEADLFVTSIELYKKTWALAALEMGSGLRLGVKFPLRYEEGKPFSLALSDVEFTVPQIDPMATIGKVIDQVV</sequence>
<gene>
    <name evidence="3" type="ORF">CKO45_01015</name>
</gene>
<feature type="region of interest" description="Disordered" evidence="1">
    <location>
        <begin position="1"/>
        <end position="174"/>
    </location>
</feature>
<keyword evidence="4" id="KW-1185">Reference proteome</keyword>
<feature type="region of interest" description="Disordered" evidence="1">
    <location>
        <begin position="281"/>
        <end position="315"/>
    </location>
</feature>
<dbReference type="EMBL" id="NRSG01000003">
    <property type="protein sequence ID" value="MBK1656806.1"/>
    <property type="molecule type" value="Genomic_DNA"/>
</dbReference>
<organism evidence="3 4">
    <name type="scientific">Paracraurococcus ruber</name>
    <dbReference type="NCBI Taxonomy" id="77675"/>
    <lineage>
        <taxon>Bacteria</taxon>
        <taxon>Pseudomonadati</taxon>
        <taxon>Pseudomonadota</taxon>
        <taxon>Alphaproteobacteria</taxon>
        <taxon>Acetobacterales</taxon>
        <taxon>Roseomonadaceae</taxon>
        <taxon>Paracraurococcus</taxon>
    </lineage>
</organism>
<evidence type="ECO:0000259" key="2">
    <source>
        <dbReference type="Pfam" id="PF13699"/>
    </source>
</evidence>
<comment type="caution">
    <text evidence="3">The sequence shown here is derived from an EMBL/GenBank/DDBJ whole genome shotgun (WGS) entry which is preliminary data.</text>
</comment>
<dbReference type="InterPro" id="IPR025295">
    <property type="entry name" value="eCIS_core_dom"/>
</dbReference>
<evidence type="ECO:0000313" key="4">
    <source>
        <dbReference type="Proteomes" id="UP000697995"/>
    </source>
</evidence>
<feature type="compositionally biased region" description="Basic and acidic residues" evidence="1">
    <location>
        <begin position="58"/>
        <end position="67"/>
    </location>
</feature>
<feature type="compositionally biased region" description="Basic and acidic residues" evidence="1">
    <location>
        <begin position="155"/>
        <end position="172"/>
    </location>
</feature>
<feature type="compositionally biased region" description="Low complexity" evidence="1">
    <location>
        <begin position="42"/>
        <end position="54"/>
    </location>
</feature>